<feature type="compositionally biased region" description="Basic and acidic residues" evidence="1">
    <location>
        <begin position="244"/>
        <end position="253"/>
    </location>
</feature>
<evidence type="ECO:0000256" key="1">
    <source>
        <dbReference type="SAM" id="MobiDB-lite"/>
    </source>
</evidence>
<feature type="compositionally biased region" description="Acidic residues" evidence="1">
    <location>
        <begin position="391"/>
        <end position="404"/>
    </location>
</feature>
<evidence type="ECO:0000256" key="2">
    <source>
        <dbReference type="SAM" id="SignalP"/>
    </source>
</evidence>
<reference evidence="4" key="2">
    <citation type="submission" date="2013-04" db="EMBL/GenBank/DDBJ databases">
        <title>Genomic mechanisms accounting for the adaptation to parasitism in nematode-trapping fungi.</title>
        <authorList>
            <person name="Ahren D.G."/>
        </authorList>
    </citation>
    <scope>NUCLEOTIDE SEQUENCE [LARGE SCALE GENOMIC DNA]</scope>
    <source>
        <strain evidence="4">CBS 200.50</strain>
    </source>
</reference>
<dbReference type="AlphaFoldDB" id="S8BVG2"/>
<dbReference type="OrthoDB" id="5399901at2759"/>
<feature type="signal peptide" evidence="2">
    <location>
        <begin position="1"/>
        <end position="18"/>
    </location>
</feature>
<protein>
    <submittedName>
        <fullName evidence="3">Uncharacterized protein</fullName>
    </submittedName>
</protein>
<feature type="region of interest" description="Disordered" evidence="1">
    <location>
        <begin position="391"/>
        <end position="412"/>
    </location>
</feature>
<accession>S8BVG2</accession>
<comment type="caution">
    <text evidence="3">The sequence shown here is derived from an EMBL/GenBank/DDBJ whole genome shotgun (WGS) entry which is preliminary data.</text>
</comment>
<feature type="compositionally biased region" description="Polar residues" evidence="1">
    <location>
        <begin position="227"/>
        <end position="239"/>
    </location>
</feature>
<evidence type="ECO:0000313" key="4">
    <source>
        <dbReference type="Proteomes" id="UP000015100"/>
    </source>
</evidence>
<keyword evidence="2" id="KW-0732">Signal</keyword>
<organism evidence="3 4">
    <name type="scientific">Dactylellina haptotyla (strain CBS 200.50)</name>
    <name type="common">Nematode-trapping fungus</name>
    <name type="synonym">Monacrosporium haptotylum</name>
    <dbReference type="NCBI Taxonomy" id="1284197"/>
    <lineage>
        <taxon>Eukaryota</taxon>
        <taxon>Fungi</taxon>
        <taxon>Dikarya</taxon>
        <taxon>Ascomycota</taxon>
        <taxon>Pezizomycotina</taxon>
        <taxon>Orbiliomycetes</taxon>
        <taxon>Orbiliales</taxon>
        <taxon>Orbiliaceae</taxon>
        <taxon>Dactylellina</taxon>
    </lineage>
</organism>
<dbReference type="Proteomes" id="UP000015100">
    <property type="component" value="Unassembled WGS sequence"/>
</dbReference>
<dbReference type="EMBL" id="AQGS01000479">
    <property type="protein sequence ID" value="EPS39322.1"/>
    <property type="molecule type" value="Genomic_DNA"/>
</dbReference>
<reference evidence="3 4" key="1">
    <citation type="journal article" date="2013" name="PLoS Genet.">
        <title>Genomic mechanisms accounting for the adaptation to parasitism in nematode-trapping fungi.</title>
        <authorList>
            <person name="Meerupati T."/>
            <person name="Andersson K.M."/>
            <person name="Friman E."/>
            <person name="Kumar D."/>
            <person name="Tunlid A."/>
            <person name="Ahren D."/>
        </authorList>
    </citation>
    <scope>NUCLEOTIDE SEQUENCE [LARGE SCALE GENOMIC DNA]</scope>
    <source>
        <strain evidence="3 4">CBS 200.50</strain>
    </source>
</reference>
<proteinExistence type="predicted"/>
<feature type="chain" id="PRO_5004548638" evidence="2">
    <location>
        <begin position="19"/>
        <end position="412"/>
    </location>
</feature>
<feature type="region of interest" description="Disordered" evidence="1">
    <location>
        <begin position="225"/>
        <end position="260"/>
    </location>
</feature>
<gene>
    <name evidence="3" type="ORF">H072_6916</name>
</gene>
<keyword evidence="4" id="KW-1185">Reference proteome</keyword>
<name>S8BVG2_DACHA</name>
<dbReference type="HOGENOM" id="CLU_667345_0_0_1"/>
<dbReference type="OMA" id="RCFNIIP"/>
<sequence length="412" mass="46459">MTYSKCFLISALIASANAYSIAFDVLGYDHTTNPVRRVGEMLWYDIPGQVGRDRCFNIIPPLFDESTPLREMKDVYKANNMRQRIPEYFYSDTLRDPATPKFSLYDKAPYLSEGVEGELPDIEITEIAVESIFDPESVAQLGAAGPVPQAIAFYARRDCVSRANFRQPGFIIRFHQGEGLQIIGMNNVFPETGTVQIQSWEEVDENSRLWKAYISALPIRPKDVLNKNYNSDSEGTTYSDEPDEGPKRSDRLAPGDGYVVGPQPWRQDVVELDGFVPDGMLYEAHDSLDMMKNLWPGIEDYGYYGDDRTDPQVRPDGSEYIYEDWAPDEGFSNAYDLLKEEAELSDTASEWDFPAANPNAAKFDFVSDGSKTPLPAYAANPIFEAVYEQYLEENSDDQGSDGDLGDFKTDYN</sequence>
<evidence type="ECO:0000313" key="3">
    <source>
        <dbReference type="EMBL" id="EPS39322.1"/>
    </source>
</evidence>